<dbReference type="PANTHER" id="PTHR42951">
    <property type="entry name" value="METALLO-BETA-LACTAMASE DOMAIN-CONTAINING"/>
    <property type="match status" value="1"/>
</dbReference>
<evidence type="ECO:0000259" key="1">
    <source>
        <dbReference type="SMART" id="SM00849"/>
    </source>
</evidence>
<dbReference type="EMBL" id="UINC01164900">
    <property type="protein sequence ID" value="SVD65988.1"/>
    <property type="molecule type" value="Genomic_DNA"/>
</dbReference>
<dbReference type="Pfam" id="PF00753">
    <property type="entry name" value="Lactamase_B"/>
    <property type="match status" value="1"/>
</dbReference>
<dbReference type="SUPFAM" id="SSF56281">
    <property type="entry name" value="Metallo-hydrolase/oxidoreductase"/>
    <property type="match status" value="1"/>
</dbReference>
<reference evidence="2" key="1">
    <citation type="submission" date="2018-05" db="EMBL/GenBank/DDBJ databases">
        <authorList>
            <person name="Lanie J.A."/>
            <person name="Ng W.-L."/>
            <person name="Kazmierczak K.M."/>
            <person name="Andrzejewski T.M."/>
            <person name="Davidsen T.M."/>
            <person name="Wayne K.J."/>
            <person name="Tettelin H."/>
            <person name="Glass J.I."/>
            <person name="Rusch D."/>
            <person name="Podicherti R."/>
            <person name="Tsui H.-C.T."/>
            <person name="Winkler M.E."/>
        </authorList>
    </citation>
    <scope>NUCLEOTIDE SEQUENCE</scope>
</reference>
<feature type="domain" description="Metallo-beta-lactamase" evidence="1">
    <location>
        <begin position="31"/>
        <end position="240"/>
    </location>
</feature>
<protein>
    <recommendedName>
        <fullName evidence="1">Metallo-beta-lactamase domain-containing protein</fullName>
    </recommendedName>
</protein>
<dbReference type="InterPro" id="IPR050855">
    <property type="entry name" value="NDM-1-like"/>
</dbReference>
<evidence type="ECO:0000313" key="2">
    <source>
        <dbReference type="EMBL" id="SVD65988.1"/>
    </source>
</evidence>
<sequence>SFQIADTWFEKNQIDGDITLIYEPHVVPLVRCNIWHIRGRDRDLMIDTGTGLTSLRTFAADILGAKVTAVATHVHLDHIGSHHEFDHCVVHPDEVDGLRTPSMDTNLVGETFDPHNLATLYLPNLEDKTDPEIATPMVTALPYAGFDLSSYTIRPAKGIECVSEGDVIDIGNRAFEVMHLPGHSPGSIGLWEAKTGTLFSGDAIYDGPLIDDLHHSNLTEYEATMRRLLQLPVNVVHAGHELSFNRARLHELITEQFRTWDVAVGK</sequence>
<dbReference type="PANTHER" id="PTHR42951:SF4">
    <property type="entry name" value="ACYL-COENZYME A THIOESTERASE MBLAC2"/>
    <property type="match status" value="1"/>
</dbReference>
<dbReference type="Gene3D" id="3.60.15.10">
    <property type="entry name" value="Ribonuclease Z/Hydroxyacylglutathione hydrolase-like"/>
    <property type="match status" value="1"/>
</dbReference>
<dbReference type="SMART" id="SM00849">
    <property type="entry name" value="Lactamase_B"/>
    <property type="match status" value="1"/>
</dbReference>
<organism evidence="2">
    <name type="scientific">marine metagenome</name>
    <dbReference type="NCBI Taxonomy" id="408172"/>
    <lineage>
        <taxon>unclassified sequences</taxon>
        <taxon>metagenomes</taxon>
        <taxon>ecological metagenomes</taxon>
    </lineage>
</organism>
<name>A0A382X6L0_9ZZZZ</name>
<dbReference type="AlphaFoldDB" id="A0A382X6L0"/>
<dbReference type="InterPro" id="IPR001279">
    <property type="entry name" value="Metallo-B-lactamas"/>
</dbReference>
<accession>A0A382X6L0</accession>
<proteinExistence type="predicted"/>
<gene>
    <name evidence="2" type="ORF">METZ01_LOCUS418842</name>
</gene>
<dbReference type="InterPro" id="IPR036866">
    <property type="entry name" value="RibonucZ/Hydroxyglut_hydro"/>
</dbReference>
<feature type="non-terminal residue" evidence="2">
    <location>
        <position position="1"/>
    </location>
</feature>